<evidence type="ECO:0000313" key="3">
    <source>
        <dbReference type="Proteomes" id="UP000054166"/>
    </source>
</evidence>
<keyword evidence="3" id="KW-1185">Reference proteome</keyword>
<organism evidence="2 3">
    <name type="scientific">Piloderma croceum (strain F 1598)</name>
    <dbReference type="NCBI Taxonomy" id="765440"/>
    <lineage>
        <taxon>Eukaryota</taxon>
        <taxon>Fungi</taxon>
        <taxon>Dikarya</taxon>
        <taxon>Basidiomycota</taxon>
        <taxon>Agaricomycotina</taxon>
        <taxon>Agaricomycetes</taxon>
        <taxon>Agaricomycetidae</taxon>
        <taxon>Atheliales</taxon>
        <taxon>Atheliaceae</taxon>
        <taxon>Piloderma</taxon>
    </lineage>
</organism>
<dbReference type="InParanoid" id="A0A0C3C4Z6"/>
<feature type="region of interest" description="Disordered" evidence="1">
    <location>
        <begin position="81"/>
        <end position="106"/>
    </location>
</feature>
<accession>A0A0C3C4Z6</accession>
<sequence length="106" mass="11984">MMTIPSSHSRGRLKGCDSSCELMTHPSIHSRGAVGGGVNLLLSTRLLRRNRDRENVHSHFETLDVNGESDKLGSRADTCRKRDRMRRCKHQVVKTKSTPPYAPRIM</sequence>
<dbReference type="HOGENOM" id="CLU_2224204_0_0_1"/>
<gene>
    <name evidence="2" type="ORF">PILCRDRAFT_818304</name>
</gene>
<dbReference type="Proteomes" id="UP000054166">
    <property type="component" value="Unassembled WGS sequence"/>
</dbReference>
<evidence type="ECO:0000256" key="1">
    <source>
        <dbReference type="SAM" id="MobiDB-lite"/>
    </source>
</evidence>
<evidence type="ECO:0000313" key="2">
    <source>
        <dbReference type="EMBL" id="KIM84692.1"/>
    </source>
</evidence>
<dbReference type="AlphaFoldDB" id="A0A0C3C4Z6"/>
<proteinExistence type="predicted"/>
<reference evidence="3" key="2">
    <citation type="submission" date="2015-01" db="EMBL/GenBank/DDBJ databases">
        <title>Evolutionary Origins and Diversification of the Mycorrhizal Mutualists.</title>
        <authorList>
            <consortium name="DOE Joint Genome Institute"/>
            <consortium name="Mycorrhizal Genomics Consortium"/>
            <person name="Kohler A."/>
            <person name="Kuo A."/>
            <person name="Nagy L.G."/>
            <person name="Floudas D."/>
            <person name="Copeland A."/>
            <person name="Barry K.W."/>
            <person name="Cichocki N."/>
            <person name="Veneault-Fourrey C."/>
            <person name="LaButti K."/>
            <person name="Lindquist E.A."/>
            <person name="Lipzen A."/>
            <person name="Lundell T."/>
            <person name="Morin E."/>
            <person name="Murat C."/>
            <person name="Riley R."/>
            <person name="Ohm R."/>
            <person name="Sun H."/>
            <person name="Tunlid A."/>
            <person name="Henrissat B."/>
            <person name="Grigoriev I.V."/>
            <person name="Hibbett D.S."/>
            <person name="Martin F."/>
        </authorList>
    </citation>
    <scope>NUCLEOTIDE SEQUENCE [LARGE SCALE GENOMIC DNA]</scope>
    <source>
        <strain evidence="3">F 1598</strain>
    </source>
</reference>
<name>A0A0C3C4Z6_PILCF</name>
<reference evidence="2 3" key="1">
    <citation type="submission" date="2014-04" db="EMBL/GenBank/DDBJ databases">
        <authorList>
            <consortium name="DOE Joint Genome Institute"/>
            <person name="Kuo A."/>
            <person name="Tarkka M."/>
            <person name="Buscot F."/>
            <person name="Kohler A."/>
            <person name="Nagy L.G."/>
            <person name="Floudas D."/>
            <person name="Copeland A."/>
            <person name="Barry K.W."/>
            <person name="Cichocki N."/>
            <person name="Veneault-Fourrey C."/>
            <person name="LaButti K."/>
            <person name="Lindquist E.A."/>
            <person name="Lipzen A."/>
            <person name="Lundell T."/>
            <person name="Morin E."/>
            <person name="Murat C."/>
            <person name="Sun H."/>
            <person name="Tunlid A."/>
            <person name="Henrissat B."/>
            <person name="Grigoriev I.V."/>
            <person name="Hibbett D.S."/>
            <person name="Martin F."/>
            <person name="Nordberg H.P."/>
            <person name="Cantor M.N."/>
            <person name="Hua S.X."/>
        </authorList>
    </citation>
    <scope>NUCLEOTIDE SEQUENCE [LARGE SCALE GENOMIC DNA]</scope>
    <source>
        <strain evidence="2 3">F 1598</strain>
    </source>
</reference>
<protein>
    <submittedName>
        <fullName evidence="2">Uncharacterized protein</fullName>
    </submittedName>
</protein>
<dbReference type="EMBL" id="KN832987">
    <property type="protein sequence ID" value="KIM84692.1"/>
    <property type="molecule type" value="Genomic_DNA"/>
</dbReference>
<feature type="compositionally biased region" description="Basic residues" evidence="1">
    <location>
        <begin position="81"/>
        <end position="93"/>
    </location>
</feature>